<dbReference type="GO" id="GO:0016702">
    <property type="term" value="F:oxidoreductase activity, acting on single donors with incorporation of molecular oxygen, incorporation of two atoms of oxygen"/>
    <property type="evidence" value="ECO:0007669"/>
    <property type="project" value="UniProtKB-ARBA"/>
</dbReference>
<proteinExistence type="predicted"/>
<dbReference type="AlphaFoldDB" id="A0A382Q130"/>
<protein>
    <recommendedName>
        <fullName evidence="1">Extradiol ring-cleavage dioxygenase class III enzyme subunit B domain-containing protein</fullName>
    </recommendedName>
</protein>
<organism evidence="2">
    <name type="scientific">marine metagenome</name>
    <dbReference type="NCBI Taxonomy" id="408172"/>
    <lineage>
        <taxon>unclassified sequences</taxon>
        <taxon>metagenomes</taxon>
        <taxon>ecological metagenomes</taxon>
    </lineage>
</organism>
<dbReference type="InterPro" id="IPR004183">
    <property type="entry name" value="Xdiol_dOase_suB"/>
</dbReference>
<accession>A0A382Q130</accession>
<gene>
    <name evidence="2" type="ORF">METZ01_LOCUS331661</name>
</gene>
<dbReference type="SUPFAM" id="SSF53213">
    <property type="entry name" value="LigB-like"/>
    <property type="match status" value="1"/>
</dbReference>
<feature type="domain" description="Extradiol ring-cleavage dioxygenase class III enzyme subunit B" evidence="1">
    <location>
        <begin position="53"/>
        <end position="291"/>
    </location>
</feature>
<name>A0A382Q130_9ZZZZ</name>
<dbReference type="EMBL" id="UINC01110956">
    <property type="protein sequence ID" value="SVC78807.1"/>
    <property type="molecule type" value="Genomic_DNA"/>
</dbReference>
<evidence type="ECO:0000259" key="1">
    <source>
        <dbReference type="Pfam" id="PF02900"/>
    </source>
</evidence>
<dbReference type="Gene3D" id="3.40.830.10">
    <property type="entry name" value="LigB-like"/>
    <property type="match status" value="1"/>
</dbReference>
<dbReference type="Pfam" id="PF02900">
    <property type="entry name" value="LigB"/>
    <property type="match status" value="1"/>
</dbReference>
<evidence type="ECO:0000313" key="2">
    <source>
        <dbReference type="EMBL" id="SVC78807.1"/>
    </source>
</evidence>
<feature type="non-terminal residue" evidence="2">
    <location>
        <position position="292"/>
    </location>
</feature>
<reference evidence="2" key="1">
    <citation type="submission" date="2018-05" db="EMBL/GenBank/DDBJ databases">
        <authorList>
            <person name="Lanie J.A."/>
            <person name="Ng W.-L."/>
            <person name="Kazmierczak K.M."/>
            <person name="Andrzejewski T.M."/>
            <person name="Davidsen T.M."/>
            <person name="Wayne K.J."/>
            <person name="Tettelin H."/>
            <person name="Glass J.I."/>
            <person name="Rusch D."/>
            <person name="Podicherti R."/>
            <person name="Tsui H.-C.T."/>
            <person name="Winkler M.E."/>
        </authorList>
    </citation>
    <scope>NUCLEOTIDE SEQUENCE</scope>
</reference>
<sequence>MAELLGLGCSHGPIILTPPEIWHKSRERIFGRNPNFQAPPQLIEELGYDNGLTQDRLDQQKVVEAFQVMRDRLREWKPDVLMVIGDDQAENFQQDNLPPFCLYTGSEVDGFPFRNMGGSNNSWGAAAETKFTFQCPQDFSKGMRNFLIRDGIDMATSSALKGWDWGLAHAIINPLVYLDPEGEFPLLPLFVNCYGEEAGIDYPPRPTAKRCYEVGQSIRRFLDTRTERVAVVASSSWSHSFLAHKFGCSAIDLETDRRYLELVRQGQGSQLATLTPEELQDSGDHEILNWII</sequence>
<dbReference type="GO" id="GO:0008198">
    <property type="term" value="F:ferrous iron binding"/>
    <property type="evidence" value="ECO:0007669"/>
    <property type="project" value="InterPro"/>
</dbReference>